<dbReference type="EMBL" id="UYRU01043549">
    <property type="protein sequence ID" value="VDK82655.1"/>
    <property type="molecule type" value="Genomic_DNA"/>
</dbReference>
<name>A0A3P6TNK9_DIBLA</name>
<dbReference type="PANTHER" id="PTHR22600">
    <property type="entry name" value="BETA-HEXOSAMINIDASE"/>
    <property type="match status" value="1"/>
</dbReference>
<comment type="similarity">
    <text evidence="2">Belongs to the glycosyl hydrolase 20 family.</text>
</comment>
<evidence type="ECO:0000313" key="6">
    <source>
        <dbReference type="EMBL" id="VDK82655.1"/>
    </source>
</evidence>
<dbReference type="GO" id="GO:0016020">
    <property type="term" value="C:membrane"/>
    <property type="evidence" value="ECO:0007669"/>
    <property type="project" value="TreeGrafter"/>
</dbReference>
<evidence type="ECO:0000256" key="2">
    <source>
        <dbReference type="ARBA" id="ARBA00006285"/>
    </source>
</evidence>
<proteinExistence type="inferred from homology"/>
<dbReference type="GO" id="GO:0030203">
    <property type="term" value="P:glycosaminoglycan metabolic process"/>
    <property type="evidence" value="ECO:0007669"/>
    <property type="project" value="TreeGrafter"/>
</dbReference>
<dbReference type="InterPro" id="IPR017853">
    <property type="entry name" value="GH"/>
</dbReference>
<dbReference type="Gene3D" id="3.20.20.80">
    <property type="entry name" value="Glycosidases"/>
    <property type="match status" value="1"/>
</dbReference>
<dbReference type="OrthoDB" id="428480at2759"/>
<gene>
    <name evidence="6" type="ORF">DILT_LOCUS3371</name>
</gene>
<keyword evidence="7" id="KW-1185">Reference proteome</keyword>
<organism evidence="6 7">
    <name type="scientific">Dibothriocephalus latus</name>
    <name type="common">Fish tapeworm</name>
    <name type="synonym">Diphyllobothrium latum</name>
    <dbReference type="NCBI Taxonomy" id="60516"/>
    <lineage>
        <taxon>Eukaryota</taxon>
        <taxon>Metazoa</taxon>
        <taxon>Spiralia</taxon>
        <taxon>Lophotrochozoa</taxon>
        <taxon>Platyhelminthes</taxon>
        <taxon>Cestoda</taxon>
        <taxon>Eucestoda</taxon>
        <taxon>Diphyllobothriidea</taxon>
        <taxon>Diphyllobothriidae</taxon>
        <taxon>Dibothriocephalus</taxon>
    </lineage>
</organism>
<dbReference type="AlphaFoldDB" id="A0A3P6TNK9"/>
<evidence type="ECO:0000313" key="7">
    <source>
        <dbReference type="Proteomes" id="UP000281553"/>
    </source>
</evidence>
<dbReference type="GO" id="GO:0006689">
    <property type="term" value="P:ganglioside catabolic process"/>
    <property type="evidence" value="ECO:0007669"/>
    <property type="project" value="TreeGrafter"/>
</dbReference>
<accession>A0A3P6TNK9</accession>
<feature type="domain" description="Glycoside hydrolase family 20 catalytic" evidence="5">
    <location>
        <begin position="1"/>
        <end position="69"/>
    </location>
</feature>
<dbReference type="InterPro" id="IPR015883">
    <property type="entry name" value="Glyco_hydro_20_cat"/>
</dbReference>
<dbReference type="SUPFAM" id="SSF51445">
    <property type="entry name" value="(Trans)glycosidases"/>
    <property type="match status" value="1"/>
</dbReference>
<keyword evidence="4" id="KW-0378">Hydrolase</keyword>
<dbReference type="Pfam" id="PF00728">
    <property type="entry name" value="Glyco_hydro_20"/>
    <property type="match status" value="1"/>
</dbReference>
<sequence length="86" mass="9840">MNIFHWHIVDDPSFPYESSTYPGLSGKGAYDPSAAVYTIDDVREIIEFSRLRGIRVMSEFDTPGKRKVKVQISNICKKINELNSFI</sequence>
<comment type="catalytic activity">
    <reaction evidence="1">
        <text>Hydrolysis of terminal non-reducing N-acetyl-D-hexosamine residues in N-acetyl-beta-D-hexosaminides.</text>
        <dbReference type="EC" id="3.2.1.52"/>
    </reaction>
</comment>
<dbReference type="GO" id="GO:0004563">
    <property type="term" value="F:beta-N-acetylhexosaminidase activity"/>
    <property type="evidence" value="ECO:0007669"/>
    <property type="project" value="UniProtKB-EC"/>
</dbReference>
<dbReference type="EC" id="3.2.1.52" evidence="3"/>
<dbReference type="PANTHER" id="PTHR22600:SF21">
    <property type="entry name" value="BETA-HEXOSAMINIDASE A"/>
    <property type="match status" value="1"/>
</dbReference>
<evidence type="ECO:0000256" key="1">
    <source>
        <dbReference type="ARBA" id="ARBA00001231"/>
    </source>
</evidence>
<evidence type="ECO:0000259" key="5">
    <source>
        <dbReference type="Pfam" id="PF00728"/>
    </source>
</evidence>
<evidence type="ECO:0000256" key="4">
    <source>
        <dbReference type="ARBA" id="ARBA00022801"/>
    </source>
</evidence>
<evidence type="ECO:0000256" key="3">
    <source>
        <dbReference type="ARBA" id="ARBA00012663"/>
    </source>
</evidence>
<reference evidence="6 7" key="1">
    <citation type="submission" date="2018-11" db="EMBL/GenBank/DDBJ databases">
        <authorList>
            <consortium name="Pathogen Informatics"/>
        </authorList>
    </citation>
    <scope>NUCLEOTIDE SEQUENCE [LARGE SCALE GENOMIC DNA]</scope>
</reference>
<dbReference type="GO" id="GO:0005975">
    <property type="term" value="P:carbohydrate metabolic process"/>
    <property type="evidence" value="ECO:0007669"/>
    <property type="project" value="InterPro"/>
</dbReference>
<dbReference type="GO" id="GO:0005764">
    <property type="term" value="C:lysosome"/>
    <property type="evidence" value="ECO:0007669"/>
    <property type="project" value="TreeGrafter"/>
</dbReference>
<dbReference type="InterPro" id="IPR025705">
    <property type="entry name" value="Beta_hexosaminidase_sua/sub"/>
</dbReference>
<dbReference type="Proteomes" id="UP000281553">
    <property type="component" value="Unassembled WGS sequence"/>
</dbReference>
<protein>
    <recommendedName>
        <fullName evidence="3">beta-N-acetylhexosaminidase</fullName>
        <ecNumber evidence="3">3.2.1.52</ecNumber>
    </recommendedName>
</protein>